<evidence type="ECO:0000313" key="1">
    <source>
        <dbReference type="EMBL" id="QDT54583.1"/>
    </source>
</evidence>
<dbReference type="RefSeq" id="WP_197454054.1">
    <property type="nucleotide sequence ID" value="NZ_CP036271.1"/>
</dbReference>
<dbReference type="GO" id="GO:0016787">
    <property type="term" value="F:hydrolase activity"/>
    <property type="evidence" value="ECO:0007669"/>
    <property type="project" value="UniProtKB-KW"/>
</dbReference>
<reference evidence="1 2" key="1">
    <citation type="submission" date="2019-02" db="EMBL/GenBank/DDBJ databases">
        <title>Deep-cultivation of Planctomycetes and their phenomic and genomic characterization uncovers novel biology.</title>
        <authorList>
            <person name="Wiegand S."/>
            <person name="Jogler M."/>
            <person name="Boedeker C."/>
            <person name="Pinto D."/>
            <person name="Vollmers J."/>
            <person name="Rivas-Marin E."/>
            <person name="Kohn T."/>
            <person name="Peeters S.H."/>
            <person name="Heuer A."/>
            <person name="Rast P."/>
            <person name="Oberbeckmann S."/>
            <person name="Bunk B."/>
            <person name="Jeske O."/>
            <person name="Meyerdierks A."/>
            <person name="Storesund J.E."/>
            <person name="Kallscheuer N."/>
            <person name="Luecker S."/>
            <person name="Lage O.M."/>
            <person name="Pohl T."/>
            <person name="Merkel B.J."/>
            <person name="Hornburger P."/>
            <person name="Mueller R.-W."/>
            <person name="Bruemmer F."/>
            <person name="Labrenz M."/>
            <person name="Spormann A.M."/>
            <person name="Op den Camp H."/>
            <person name="Overmann J."/>
            <person name="Amann R."/>
            <person name="Jetten M.S.M."/>
            <person name="Mascher T."/>
            <person name="Medema M.H."/>
            <person name="Devos D.P."/>
            <person name="Kaster A.-K."/>
            <person name="Ovreas L."/>
            <person name="Rohde M."/>
            <person name="Galperin M.Y."/>
            <person name="Jogler C."/>
        </authorList>
    </citation>
    <scope>NUCLEOTIDE SEQUENCE [LARGE SCALE GENOMIC DNA]</scope>
    <source>
        <strain evidence="1 2">Pan44</strain>
    </source>
</reference>
<sequence length="253" mass="27597">MHGTGSNFTAPGILEGLAQLLSSRGEAVLRLNTRGHDLVAKIPTMSGSVRGGAAYESLADAHLDIEAAAAWLNDAGYEQLSLLGHSLGGVKAIVSQSEHPIKGVEEIVALSPPRLQYEQLIQDHAFRRHFDQARQLVDDGRGDELVEMTSPLRLWIPARGIVEKYGIEDRFDFVSHLPRVQPATLVFIDSMSLESSIAHRGLEDALADVARSHSAFTVHRHPDDIRYAGSEVAIANQIVGWRAKRDTLMDAGI</sequence>
<organism evidence="1 2">
    <name type="scientific">Caulifigura coniformis</name>
    <dbReference type="NCBI Taxonomy" id="2527983"/>
    <lineage>
        <taxon>Bacteria</taxon>
        <taxon>Pseudomonadati</taxon>
        <taxon>Planctomycetota</taxon>
        <taxon>Planctomycetia</taxon>
        <taxon>Planctomycetales</taxon>
        <taxon>Planctomycetaceae</taxon>
        <taxon>Caulifigura</taxon>
    </lineage>
</organism>
<dbReference type="EMBL" id="CP036271">
    <property type="protein sequence ID" value="QDT54583.1"/>
    <property type="molecule type" value="Genomic_DNA"/>
</dbReference>
<dbReference type="AlphaFoldDB" id="A0A517SEM1"/>
<keyword evidence="1" id="KW-0378">Hydrolase</keyword>
<name>A0A517SEM1_9PLAN</name>
<accession>A0A517SEM1</accession>
<dbReference type="KEGG" id="ccos:Pan44_26160"/>
<protein>
    <submittedName>
        <fullName evidence="1">Alpha/beta hydrolase family protein</fullName>
    </submittedName>
</protein>
<evidence type="ECO:0000313" key="2">
    <source>
        <dbReference type="Proteomes" id="UP000315700"/>
    </source>
</evidence>
<keyword evidence="2" id="KW-1185">Reference proteome</keyword>
<gene>
    <name evidence="1" type="ORF">Pan44_26160</name>
</gene>
<dbReference type="InParanoid" id="A0A517SEM1"/>
<proteinExistence type="predicted"/>
<dbReference type="Proteomes" id="UP000315700">
    <property type="component" value="Chromosome"/>
</dbReference>
<dbReference type="InterPro" id="IPR029058">
    <property type="entry name" value="AB_hydrolase_fold"/>
</dbReference>
<dbReference type="Gene3D" id="3.40.50.1820">
    <property type="entry name" value="alpha/beta hydrolase"/>
    <property type="match status" value="1"/>
</dbReference>
<dbReference type="SUPFAM" id="SSF53474">
    <property type="entry name" value="alpha/beta-Hydrolases"/>
    <property type="match status" value="1"/>
</dbReference>